<sequence length="218" mass="25689">MNSFMNSHLLVSRFFSMVCLALLQQHVFAGMPDCEKKLSGAFDQKVCSHQELKDLNQQIREKYLNAQLMSNAPLKLLETSNRAWEKYVKSCKSVQCVHREFERRIDDLTFFITINQSLTQHYIRYKSATIDSQMTHIQLQQLDKNRIKIEGIQYRSPNNSEVTRIAYLRSYTSPDHLTDITDLENKCIYSLNRTDHTLEFQSEDPKCQRFVGLYKLYD</sequence>
<dbReference type="Proteomes" id="UP000219042">
    <property type="component" value="Unassembled WGS sequence"/>
</dbReference>
<keyword evidence="3" id="KW-1185">Reference proteome</keyword>
<organism evidence="2 3">
    <name type="scientific">Acinetobacter puyangensis</name>
    <dbReference type="NCBI Taxonomy" id="1096779"/>
    <lineage>
        <taxon>Bacteria</taxon>
        <taxon>Pseudomonadati</taxon>
        <taxon>Pseudomonadota</taxon>
        <taxon>Gammaproteobacteria</taxon>
        <taxon>Moraxellales</taxon>
        <taxon>Moraxellaceae</taxon>
        <taxon>Acinetobacter</taxon>
    </lineage>
</organism>
<evidence type="ECO:0000256" key="1">
    <source>
        <dbReference type="SAM" id="SignalP"/>
    </source>
</evidence>
<accession>A0A240E5N4</accession>
<dbReference type="EMBL" id="OANT01000002">
    <property type="protein sequence ID" value="SNX44068.1"/>
    <property type="molecule type" value="Genomic_DNA"/>
</dbReference>
<feature type="chain" id="PRO_5013348874" description="Lysozyme inhibitor LprI N-terminal domain-containing protein" evidence="1">
    <location>
        <begin position="22"/>
        <end position="218"/>
    </location>
</feature>
<evidence type="ECO:0000313" key="2">
    <source>
        <dbReference type="EMBL" id="SNX44068.1"/>
    </source>
</evidence>
<reference evidence="3" key="1">
    <citation type="submission" date="2016-09" db="EMBL/GenBank/DDBJ databases">
        <authorList>
            <person name="Varghese N."/>
            <person name="Submissions S."/>
        </authorList>
    </citation>
    <scope>NUCLEOTIDE SEQUENCE [LARGE SCALE GENOMIC DNA]</scope>
    <source>
        <strain evidence="3">ANC 4466</strain>
    </source>
</reference>
<name>A0A240E5N4_9GAMM</name>
<feature type="signal peptide" evidence="1">
    <location>
        <begin position="1"/>
        <end position="21"/>
    </location>
</feature>
<protein>
    <recommendedName>
        <fullName evidence="4">Lysozyme inhibitor LprI N-terminal domain-containing protein</fullName>
    </recommendedName>
</protein>
<evidence type="ECO:0008006" key="4">
    <source>
        <dbReference type="Google" id="ProtNLM"/>
    </source>
</evidence>
<dbReference type="AlphaFoldDB" id="A0A240E5N4"/>
<gene>
    <name evidence="2" type="ORF">SAMN05421731_102226</name>
</gene>
<keyword evidence="1" id="KW-0732">Signal</keyword>
<proteinExistence type="predicted"/>
<evidence type="ECO:0000313" key="3">
    <source>
        <dbReference type="Proteomes" id="UP000219042"/>
    </source>
</evidence>